<keyword evidence="15" id="KW-0843">Virulence</keyword>
<comment type="caution">
    <text evidence="18">The sequence shown here is derived from an EMBL/GenBank/DDBJ whole genome shotgun (WGS) entry which is preliminary data.</text>
</comment>
<evidence type="ECO:0000256" key="4">
    <source>
        <dbReference type="ARBA" id="ARBA00022543"/>
    </source>
</evidence>
<name>A0ABT1L744_9HYPH</name>
<keyword evidence="12" id="KW-0418">Kinase</keyword>
<evidence type="ECO:0000256" key="6">
    <source>
        <dbReference type="ARBA" id="ARBA00022606"/>
    </source>
</evidence>
<dbReference type="PANTHER" id="PTHR41523:SF8">
    <property type="entry name" value="ETHYLENE RESPONSE SENSOR PROTEIN"/>
    <property type="match status" value="1"/>
</dbReference>
<keyword evidence="6" id="KW-0716">Sensory transduction</keyword>
<evidence type="ECO:0000256" key="5">
    <source>
        <dbReference type="ARBA" id="ARBA00022553"/>
    </source>
</evidence>
<keyword evidence="5" id="KW-0597">Phosphoprotein</keyword>
<comment type="catalytic activity">
    <reaction evidence="1">
        <text>ATP + protein L-histidine = ADP + protein N-phospho-L-histidine.</text>
        <dbReference type="EC" id="2.7.13.3"/>
    </reaction>
</comment>
<dbReference type="InterPro" id="IPR036890">
    <property type="entry name" value="HATPase_C_sf"/>
</dbReference>
<dbReference type="InterPro" id="IPR001610">
    <property type="entry name" value="PAC"/>
</dbReference>
<evidence type="ECO:0000256" key="3">
    <source>
        <dbReference type="ARBA" id="ARBA00021740"/>
    </source>
</evidence>
<keyword evidence="11" id="KW-0547">Nucleotide-binding</keyword>
<reference evidence="18 19" key="1">
    <citation type="submission" date="2022-07" db="EMBL/GenBank/DDBJ databases">
        <authorList>
            <person name="Li W.-J."/>
            <person name="Deng Q.-Q."/>
        </authorList>
    </citation>
    <scope>NUCLEOTIDE SEQUENCE [LARGE SCALE GENOMIC DNA]</scope>
    <source>
        <strain evidence="18 19">SYSU M60028</strain>
    </source>
</reference>
<dbReference type="Gene3D" id="3.30.450.20">
    <property type="entry name" value="PAS domain"/>
    <property type="match status" value="3"/>
</dbReference>
<keyword evidence="16" id="KW-0675">Receptor</keyword>
<evidence type="ECO:0000256" key="13">
    <source>
        <dbReference type="ARBA" id="ARBA00022840"/>
    </source>
</evidence>
<evidence type="ECO:0000256" key="10">
    <source>
        <dbReference type="ARBA" id="ARBA00022737"/>
    </source>
</evidence>
<keyword evidence="7" id="KW-0285">Flavoprotein</keyword>
<keyword evidence="14" id="KW-0157">Chromophore</keyword>
<feature type="domain" description="PAC" evidence="17">
    <location>
        <begin position="555"/>
        <end position="606"/>
    </location>
</feature>
<dbReference type="InterPro" id="IPR011102">
    <property type="entry name" value="Sig_transdc_His_kinase_HWE"/>
</dbReference>
<accession>A0ABT1L744</accession>
<organism evidence="18 19">
    <name type="scientific">Alsobacter ponti</name>
    <dbReference type="NCBI Taxonomy" id="2962936"/>
    <lineage>
        <taxon>Bacteria</taxon>
        <taxon>Pseudomonadati</taxon>
        <taxon>Pseudomonadota</taxon>
        <taxon>Alphaproteobacteria</taxon>
        <taxon>Hyphomicrobiales</taxon>
        <taxon>Alsobacteraceae</taxon>
        <taxon>Alsobacter</taxon>
    </lineage>
</organism>
<dbReference type="InterPro" id="IPR000700">
    <property type="entry name" value="PAS-assoc_C"/>
</dbReference>
<dbReference type="Pfam" id="PF08448">
    <property type="entry name" value="PAS_4"/>
    <property type="match status" value="3"/>
</dbReference>
<dbReference type="InterPro" id="IPR000014">
    <property type="entry name" value="PAS"/>
</dbReference>
<feature type="domain" description="PAC" evidence="17">
    <location>
        <begin position="424"/>
        <end position="477"/>
    </location>
</feature>
<keyword evidence="8" id="KW-0288">FMN</keyword>
<dbReference type="PROSITE" id="PS50113">
    <property type="entry name" value="PAC"/>
    <property type="match status" value="3"/>
</dbReference>
<dbReference type="PANTHER" id="PTHR41523">
    <property type="entry name" value="TWO-COMPONENT SYSTEM SENSOR PROTEIN"/>
    <property type="match status" value="1"/>
</dbReference>
<dbReference type="NCBIfam" id="TIGR00229">
    <property type="entry name" value="sensory_box"/>
    <property type="match status" value="2"/>
</dbReference>
<keyword evidence="13" id="KW-0067">ATP-binding</keyword>
<sequence>MIGVLLLLLAAFAVGLAVNDTNRQMLNFSRANLVGQQALRAASILNEMEAAERGYVLTGDDGLRGSFRTASEELTRLVDGLEPLTMAGEQRQRLERLQGLVRDQIVRAGHIVALVGEGRNDTAVERLRQEAQADPMVELKGVLGDFIAGNERSREAAETEYETASRRQLYAAMGAAFAILVFGLHQVTNTYRFMRQLSSSQTQLRQANIGLEDQVATRTEELAETVMRFQVALRAANVVVFSQDAERRFTWSSRDILGASPSWVIGKREEEVFDPDVAAAVAPVKEAVLATEEAQDYQYGARVDGEQRWFRSRAEPLRDEDGRVVGIVGAVIDVTSEREAERRSAETSRELAETLRRLDVAMRGADIFVFTEGPDRRITFASPDFLGRPAASLIGLRDEDFLPADVAARVTAIKASVARDGEPIVADLPVLRLADGAERWMKLRVERLRDGGAGQTTLIGCAVDVTREKTSEHRLRALTDELDQTIQRFQIALRGADVTVFTQDRDLRFTWLSSDTKGPDGESIVGRTEDEILVPELASRMRQFKMTALSSGEPQHGEFRYILPDGDRWYFVRVEAQRDEIGEVNGLLGAAVDVTERRQRELHNRVLLRELTHRTKNLLAVVQAMARQTLTASSSARDFEARFSGRLLGLARSLDILVDENWEGALVAELVRSQLDHYSDVIGTRIVLDGPELLLEPEAAQQIGLALHELSTNSARYGALSDDKGRVFVTWWRTTGPGEGRFHFEWVERGGPAVQRPERKGFGHAVLERLVPRGLGGAATLDLASEGLVWRLEVPDTYLSKPGDAPRPMKIWAG</sequence>
<dbReference type="Pfam" id="PF05227">
    <property type="entry name" value="CHASE3"/>
    <property type="match status" value="1"/>
</dbReference>
<keyword evidence="10" id="KW-0677">Repeat</keyword>
<dbReference type="EMBL" id="JANCLU010000001">
    <property type="protein sequence ID" value="MCP8937264.1"/>
    <property type="molecule type" value="Genomic_DNA"/>
</dbReference>
<evidence type="ECO:0000256" key="14">
    <source>
        <dbReference type="ARBA" id="ARBA00022991"/>
    </source>
</evidence>
<dbReference type="InterPro" id="IPR013656">
    <property type="entry name" value="PAS_4"/>
</dbReference>
<dbReference type="RefSeq" id="WP_254738017.1">
    <property type="nucleotide sequence ID" value="NZ_JANCLU010000001.1"/>
</dbReference>
<evidence type="ECO:0000256" key="7">
    <source>
        <dbReference type="ARBA" id="ARBA00022630"/>
    </source>
</evidence>
<dbReference type="SMART" id="SM00086">
    <property type="entry name" value="PAC"/>
    <property type="match status" value="3"/>
</dbReference>
<keyword evidence="9" id="KW-0808">Transferase</keyword>
<evidence type="ECO:0000256" key="15">
    <source>
        <dbReference type="ARBA" id="ARBA00023026"/>
    </source>
</evidence>
<dbReference type="Gene3D" id="3.30.565.10">
    <property type="entry name" value="Histidine kinase-like ATPase, C-terminal domain"/>
    <property type="match status" value="1"/>
</dbReference>
<dbReference type="Pfam" id="PF07536">
    <property type="entry name" value="HWE_HK"/>
    <property type="match status" value="1"/>
</dbReference>
<evidence type="ECO:0000313" key="18">
    <source>
        <dbReference type="EMBL" id="MCP8937264.1"/>
    </source>
</evidence>
<dbReference type="InterPro" id="IPR007891">
    <property type="entry name" value="CHASE3"/>
</dbReference>
<evidence type="ECO:0000256" key="9">
    <source>
        <dbReference type="ARBA" id="ARBA00022679"/>
    </source>
</evidence>
<evidence type="ECO:0000256" key="8">
    <source>
        <dbReference type="ARBA" id="ARBA00022643"/>
    </source>
</evidence>
<evidence type="ECO:0000256" key="11">
    <source>
        <dbReference type="ARBA" id="ARBA00022741"/>
    </source>
</evidence>
<protein>
    <recommendedName>
        <fullName evidence="3">Blue-light-activated histidine kinase</fullName>
        <ecNumber evidence="2">2.7.13.3</ecNumber>
    </recommendedName>
</protein>
<dbReference type="Proteomes" id="UP001205890">
    <property type="component" value="Unassembled WGS sequence"/>
</dbReference>
<keyword evidence="4" id="KW-0600">Photoreceptor protein</keyword>
<evidence type="ECO:0000259" key="17">
    <source>
        <dbReference type="PROSITE" id="PS50113"/>
    </source>
</evidence>
<evidence type="ECO:0000256" key="12">
    <source>
        <dbReference type="ARBA" id="ARBA00022777"/>
    </source>
</evidence>
<keyword evidence="19" id="KW-1185">Reference proteome</keyword>
<dbReference type="SMART" id="SM00911">
    <property type="entry name" value="HWE_HK"/>
    <property type="match status" value="1"/>
</dbReference>
<evidence type="ECO:0000256" key="2">
    <source>
        <dbReference type="ARBA" id="ARBA00012438"/>
    </source>
</evidence>
<proteinExistence type="predicted"/>
<gene>
    <name evidence="18" type="ORF">NK718_01945</name>
</gene>
<dbReference type="EC" id="2.7.13.3" evidence="2"/>
<dbReference type="CDD" id="cd00130">
    <property type="entry name" value="PAS"/>
    <property type="match status" value="2"/>
</dbReference>
<evidence type="ECO:0000313" key="19">
    <source>
        <dbReference type="Proteomes" id="UP001205890"/>
    </source>
</evidence>
<dbReference type="InterPro" id="IPR035965">
    <property type="entry name" value="PAS-like_dom_sf"/>
</dbReference>
<evidence type="ECO:0000256" key="1">
    <source>
        <dbReference type="ARBA" id="ARBA00000085"/>
    </source>
</evidence>
<feature type="domain" description="PAC" evidence="17">
    <location>
        <begin position="293"/>
        <end position="346"/>
    </location>
</feature>
<dbReference type="SUPFAM" id="SSF55785">
    <property type="entry name" value="PYP-like sensor domain (PAS domain)"/>
    <property type="match status" value="3"/>
</dbReference>
<evidence type="ECO:0000256" key="16">
    <source>
        <dbReference type="ARBA" id="ARBA00023170"/>
    </source>
</evidence>